<dbReference type="PROSITE" id="PS51192">
    <property type="entry name" value="HELICASE_ATP_BIND_1"/>
    <property type="match status" value="1"/>
</dbReference>
<evidence type="ECO:0000313" key="2">
    <source>
        <dbReference type="EMBL" id="GAG24414.1"/>
    </source>
</evidence>
<dbReference type="Pfam" id="PF00176">
    <property type="entry name" value="SNF2-rel_dom"/>
    <property type="match status" value="1"/>
</dbReference>
<reference evidence="2" key="1">
    <citation type="journal article" date="2014" name="Front. Microbiol.">
        <title>High frequency of phylogenetically diverse reductive dehalogenase-homologous genes in deep subseafloor sedimentary metagenomes.</title>
        <authorList>
            <person name="Kawai M."/>
            <person name="Futagami T."/>
            <person name="Toyoda A."/>
            <person name="Takaki Y."/>
            <person name="Nishi S."/>
            <person name="Hori S."/>
            <person name="Arai W."/>
            <person name="Tsubouchi T."/>
            <person name="Morono Y."/>
            <person name="Uchiyama I."/>
            <person name="Ito T."/>
            <person name="Fujiyama A."/>
            <person name="Inagaki F."/>
            <person name="Takami H."/>
        </authorList>
    </citation>
    <scope>NUCLEOTIDE SEQUENCE</scope>
    <source>
        <strain evidence="2">Expedition CK06-06</strain>
    </source>
</reference>
<feature type="non-terminal residue" evidence="2">
    <location>
        <position position="1"/>
    </location>
</feature>
<protein>
    <recommendedName>
        <fullName evidence="1">Helicase ATP-binding domain-containing protein</fullName>
    </recommendedName>
</protein>
<organism evidence="2">
    <name type="scientific">marine sediment metagenome</name>
    <dbReference type="NCBI Taxonomy" id="412755"/>
    <lineage>
        <taxon>unclassified sequences</taxon>
        <taxon>metagenomes</taxon>
        <taxon>ecological metagenomes</taxon>
    </lineage>
</organism>
<dbReference type="PANTHER" id="PTHR45629:SF7">
    <property type="entry name" value="DNA EXCISION REPAIR PROTEIN ERCC-6-RELATED"/>
    <property type="match status" value="1"/>
</dbReference>
<evidence type="ECO:0000259" key="1">
    <source>
        <dbReference type="PROSITE" id="PS51192"/>
    </source>
</evidence>
<dbReference type="PANTHER" id="PTHR45629">
    <property type="entry name" value="SNF2/RAD54 FAMILY MEMBER"/>
    <property type="match status" value="1"/>
</dbReference>
<dbReference type="InterPro" id="IPR038718">
    <property type="entry name" value="SNF2-like_sf"/>
</dbReference>
<dbReference type="AlphaFoldDB" id="X0W0V8"/>
<proteinExistence type="predicted"/>
<dbReference type="InterPro" id="IPR014001">
    <property type="entry name" value="Helicase_ATP-bd"/>
</dbReference>
<gene>
    <name evidence="2" type="ORF">S01H1_49710</name>
</gene>
<dbReference type="InterPro" id="IPR000330">
    <property type="entry name" value="SNF2_N"/>
</dbReference>
<feature type="domain" description="Helicase ATP-binding" evidence="1">
    <location>
        <begin position="93"/>
        <end position="251"/>
    </location>
</feature>
<dbReference type="GO" id="GO:0005524">
    <property type="term" value="F:ATP binding"/>
    <property type="evidence" value="ECO:0007669"/>
    <property type="project" value="InterPro"/>
</dbReference>
<sequence>TTLHGARYRVEFDSPETSRAARKAVRLHEDGGQLIASAMDMYKLAEVAGAAGEELPSEALDEVCGMRLQARLDTIDHEVASGMRLYPFQAGGIEFLKHSRDALLADEMGLGKTVQALMALPERACGVVVAPRSLLLGWCREAKLWRPDLKFEPVDREGLRGVVAGEFLVATPDAVRMFHERVGLQFNTGDTMPGSCIILDEAHLYKNPEAARTESIQRLSTHFDIRWALTGTPLANKPLDLWGTLSSIGLALKMFGSRKEF</sequence>
<dbReference type="InterPro" id="IPR050496">
    <property type="entry name" value="SNF2_RAD54_helicase_repair"/>
</dbReference>
<dbReference type="EMBL" id="BARS01031990">
    <property type="protein sequence ID" value="GAG24414.1"/>
    <property type="molecule type" value="Genomic_DNA"/>
</dbReference>
<name>X0W0V8_9ZZZZ</name>
<dbReference type="SUPFAM" id="SSF52540">
    <property type="entry name" value="P-loop containing nucleoside triphosphate hydrolases"/>
    <property type="match status" value="1"/>
</dbReference>
<comment type="caution">
    <text evidence="2">The sequence shown here is derived from an EMBL/GenBank/DDBJ whole genome shotgun (WGS) entry which is preliminary data.</text>
</comment>
<dbReference type="SMART" id="SM00487">
    <property type="entry name" value="DEXDc"/>
    <property type="match status" value="1"/>
</dbReference>
<feature type="non-terminal residue" evidence="2">
    <location>
        <position position="261"/>
    </location>
</feature>
<dbReference type="Gene3D" id="3.40.50.10810">
    <property type="entry name" value="Tandem AAA-ATPase domain"/>
    <property type="match status" value="1"/>
</dbReference>
<dbReference type="InterPro" id="IPR027417">
    <property type="entry name" value="P-loop_NTPase"/>
</dbReference>
<accession>X0W0V8</accession>